<dbReference type="GO" id="GO:0016491">
    <property type="term" value="F:oxidoreductase activity"/>
    <property type="evidence" value="ECO:0007669"/>
    <property type="project" value="UniProtKB-KW"/>
</dbReference>
<dbReference type="PANTHER" id="PTHR44196">
    <property type="entry name" value="DEHYDROGENASE/REDUCTASE SDR FAMILY MEMBER 7B"/>
    <property type="match status" value="1"/>
</dbReference>
<comment type="similarity">
    <text evidence="1 3">Belongs to the short-chain dehydrogenases/reductases (SDR) family.</text>
</comment>
<accession>A0A845GFC1</accession>
<gene>
    <name evidence="4" type="ORF">GTP91_30370</name>
</gene>
<keyword evidence="2" id="KW-0560">Oxidoreductase</keyword>
<dbReference type="PRINTS" id="PR00081">
    <property type="entry name" value="GDHRDH"/>
</dbReference>
<dbReference type="GO" id="GO:0016020">
    <property type="term" value="C:membrane"/>
    <property type="evidence" value="ECO:0007669"/>
    <property type="project" value="TreeGrafter"/>
</dbReference>
<evidence type="ECO:0000313" key="5">
    <source>
        <dbReference type="Proteomes" id="UP000470302"/>
    </source>
</evidence>
<protein>
    <submittedName>
        <fullName evidence="4">SDR family NAD(P)-dependent oxidoreductase</fullName>
    </submittedName>
</protein>
<dbReference type="SUPFAM" id="SSF51735">
    <property type="entry name" value="NAD(P)-binding Rossmann-fold domains"/>
    <property type="match status" value="1"/>
</dbReference>
<evidence type="ECO:0000313" key="4">
    <source>
        <dbReference type="EMBL" id="MYM91469.1"/>
    </source>
</evidence>
<organism evidence="4 5">
    <name type="scientific">Duganella vulcania</name>
    <dbReference type="NCBI Taxonomy" id="2692166"/>
    <lineage>
        <taxon>Bacteria</taxon>
        <taxon>Pseudomonadati</taxon>
        <taxon>Pseudomonadota</taxon>
        <taxon>Betaproteobacteria</taxon>
        <taxon>Burkholderiales</taxon>
        <taxon>Oxalobacteraceae</taxon>
        <taxon>Telluria group</taxon>
        <taxon>Duganella</taxon>
    </lineage>
</organism>
<dbReference type="PANTHER" id="PTHR44196:SF1">
    <property type="entry name" value="DEHYDROGENASE_REDUCTASE SDR FAMILY MEMBER 7B"/>
    <property type="match status" value="1"/>
</dbReference>
<comment type="caution">
    <text evidence="4">The sequence shown here is derived from an EMBL/GenBank/DDBJ whole genome shotgun (WGS) entry which is preliminary data.</text>
</comment>
<dbReference type="EMBL" id="WWCW01000209">
    <property type="protein sequence ID" value="MYM91469.1"/>
    <property type="molecule type" value="Genomic_DNA"/>
</dbReference>
<dbReference type="Pfam" id="PF00106">
    <property type="entry name" value="adh_short"/>
    <property type="match status" value="1"/>
</dbReference>
<dbReference type="Gene3D" id="3.40.50.720">
    <property type="entry name" value="NAD(P)-binding Rossmann-like Domain"/>
    <property type="match status" value="1"/>
</dbReference>
<dbReference type="AlphaFoldDB" id="A0A845GFC1"/>
<dbReference type="Proteomes" id="UP000470302">
    <property type="component" value="Unassembled WGS sequence"/>
</dbReference>
<evidence type="ECO:0000256" key="3">
    <source>
        <dbReference type="RuleBase" id="RU000363"/>
    </source>
</evidence>
<evidence type="ECO:0000256" key="2">
    <source>
        <dbReference type="ARBA" id="ARBA00023002"/>
    </source>
</evidence>
<evidence type="ECO:0000256" key="1">
    <source>
        <dbReference type="ARBA" id="ARBA00006484"/>
    </source>
</evidence>
<dbReference type="InterPro" id="IPR036291">
    <property type="entry name" value="NAD(P)-bd_dom_sf"/>
</dbReference>
<name>A0A845GFC1_9BURK</name>
<sequence length="253" mass="27164">MSGRVVFITGAGSGMGQLAAQRALAAGERVIAADVNVVGLDVLGDSPRLLKLPLDVTDPAAVMQAVKIAHDRFGPMDRIIHAAGIMPLGLALQQDLGLIHKIMAVNYGGLVNVSRAALPGMLARGRGEFVGFSSMAGHFPILYMAAYSASKFAVTAFTEVLFHENKGHGVRFACVCPPAVATPLLKQAVDSVWPKMFDVLPVIAPDAVLDKVDVALARGEFWVFPNVMTRVSYVLRRWAPNLAWWVVHKVEGR</sequence>
<reference evidence="4 5" key="1">
    <citation type="submission" date="2020-01" db="EMBL/GenBank/DDBJ databases">
        <title>Novel species isolated from a subtropical stream in China.</title>
        <authorList>
            <person name="Lu H."/>
        </authorList>
    </citation>
    <scope>NUCLEOTIDE SEQUENCE [LARGE SCALE GENOMIC DNA]</scope>
    <source>
        <strain evidence="4 5">FT82W</strain>
    </source>
</reference>
<proteinExistence type="inferred from homology"/>
<dbReference type="RefSeq" id="WP_161100104.1">
    <property type="nucleotide sequence ID" value="NZ_WWCW01000209.1"/>
</dbReference>
<dbReference type="InterPro" id="IPR002347">
    <property type="entry name" value="SDR_fam"/>
</dbReference>
<dbReference type="PRINTS" id="PR00080">
    <property type="entry name" value="SDRFAMILY"/>
</dbReference>